<evidence type="ECO:0000313" key="2">
    <source>
        <dbReference type="EMBL" id="EDN93883.1"/>
    </source>
</evidence>
<protein>
    <submittedName>
        <fullName evidence="2">Uncharacterized protein</fullName>
    </submittedName>
</protein>
<reference evidence="3" key="1">
    <citation type="journal article" date="2011" name="PLoS Genet.">
        <title>Genomic analysis of the necrotrophic fungal pathogens Sclerotinia sclerotiorum and Botrytis cinerea.</title>
        <authorList>
            <person name="Amselem J."/>
            <person name="Cuomo C.A."/>
            <person name="van Kan J.A."/>
            <person name="Viaud M."/>
            <person name="Benito E.P."/>
            <person name="Couloux A."/>
            <person name="Coutinho P.M."/>
            <person name="de Vries R.P."/>
            <person name="Dyer P.S."/>
            <person name="Fillinger S."/>
            <person name="Fournier E."/>
            <person name="Gout L."/>
            <person name="Hahn M."/>
            <person name="Kohn L."/>
            <person name="Lapalu N."/>
            <person name="Plummer K.M."/>
            <person name="Pradier J.M."/>
            <person name="Quevillon E."/>
            <person name="Sharon A."/>
            <person name="Simon A."/>
            <person name="ten Have A."/>
            <person name="Tudzynski B."/>
            <person name="Tudzynski P."/>
            <person name="Wincker P."/>
            <person name="Andrew M."/>
            <person name="Anthouard V."/>
            <person name="Beever R.E."/>
            <person name="Beffa R."/>
            <person name="Benoit I."/>
            <person name="Bouzid O."/>
            <person name="Brault B."/>
            <person name="Chen Z."/>
            <person name="Choquer M."/>
            <person name="Collemare J."/>
            <person name="Cotton P."/>
            <person name="Danchin E.G."/>
            <person name="Da Silva C."/>
            <person name="Gautier A."/>
            <person name="Giraud C."/>
            <person name="Giraud T."/>
            <person name="Gonzalez C."/>
            <person name="Grossetete S."/>
            <person name="Guldener U."/>
            <person name="Henrissat B."/>
            <person name="Howlett B.J."/>
            <person name="Kodira C."/>
            <person name="Kretschmer M."/>
            <person name="Lappartient A."/>
            <person name="Leroch M."/>
            <person name="Levis C."/>
            <person name="Mauceli E."/>
            <person name="Neuveglise C."/>
            <person name="Oeser B."/>
            <person name="Pearson M."/>
            <person name="Poulain J."/>
            <person name="Poussereau N."/>
            <person name="Quesneville H."/>
            <person name="Rascle C."/>
            <person name="Schumacher J."/>
            <person name="Segurens B."/>
            <person name="Sexton A."/>
            <person name="Silva E."/>
            <person name="Sirven C."/>
            <person name="Soanes D.M."/>
            <person name="Talbot N.J."/>
            <person name="Templeton M."/>
            <person name="Yandava C."/>
            <person name="Yarden O."/>
            <person name="Zeng Q."/>
            <person name="Rollins J.A."/>
            <person name="Lebrun M.H."/>
            <person name="Dickman M."/>
        </authorList>
    </citation>
    <scope>NUCLEOTIDE SEQUENCE [LARGE SCALE GENOMIC DNA]</scope>
    <source>
        <strain evidence="3">ATCC 18683 / 1980 / Ss-1</strain>
    </source>
</reference>
<name>A7EWP1_SCLS1</name>
<evidence type="ECO:0000256" key="1">
    <source>
        <dbReference type="SAM" id="MobiDB-lite"/>
    </source>
</evidence>
<organism evidence="2 3">
    <name type="scientific">Sclerotinia sclerotiorum (strain ATCC 18683 / 1980 / Ss-1)</name>
    <name type="common">White mold</name>
    <name type="synonym">Whetzelinia sclerotiorum</name>
    <dbReference type="NCBI Taxonomy" id="665079"/>
    <lineage>
        <taxon>Eukaryota</taxon>
        <taxon>Fungi</taxon>
        <taxon>Dikarya</taxon>
        <taxon>Ascomycota</taxon>
        <taxon>Pezizomycotina</taxon>
        <taxon>Leotiomycetes</taxon>
        <taxon>Helotiales</taxon>
        <taxon>Sclerotiniaceae</taxon>
        <taxon>Sclerotinia</taxon>
    </lineage>
</organism>
<evidence type="ECO:0000313" key="3">
    <source>
        <dbReference type="Proteomes" id="UP000001312"/>
    </source>
</evidence>
<sequence>MKNGRALEFGIWNLGELQYDVEMVLRSATSPMHEPDRHGIQSQINLVTNSPQNYLQGLNAHSKNSRIPESDDPRHTPAHGPGKNIYTVLRCQATGYMKEDLGMRRVMLQAGVELLLRLSNSVFLLEWSDLISSCGMVAVNVEGNTVSVSVVAKIIHIQRSPESSQI</sequence>
<dbReference type="EMBL" id="CH476634">
    <property type="protein sequence ID" value="EDN93883.1"/>
    <property type="molecule type" value="Genomic_DNA"/>
</dbReference>
<dbReference type="AlphaFoldDB" id="A7EWP1"/>
<dbReference type="Proteomes" id="UP000001312">
    <property type="component" value="Unassembled WGS sequence"/>
</dbReference>
<feature type="compositionally biased region" description="Basic and acidic residues" evidence="1">
    <location>
        <begin position="66"/>
        <end position="75"/>
    </location>
</feature>
<dbReference type="GeneID" id="5485395"/>
<gene>
    <name evidence="2" type="ORF">SS1G_09750</name>
</gene>
<keyword evidence="3" id="KW-1185">Reference proteome</keyword>
<proteinExistence type="predicted"/>
<feature type="region of interest" description="Disordered" evidence="1">
    <location>
        <begin position="62"/>
        <end position="83"/>
    </location>
</feature>
<dbReference type="RefSeq" id="XP_001589117.1">
    <property type="nucleotide sequence ID" value="XM_001589067.1"/>
</dbReference>
<dbReference type="InParanoid" id="A7EWP1"/>
<dbReference type="KEGG" id="ssl:SS1G_09750"/>
<accession>A7EWP1</accession>